<accession>A0ABR1TMG0</accession>
<dbReference type="PANTHER" id="PTHR24148">
    <property type="entry name" value="ANKYRIN REPEAT DOMAIN-CONTAINING PROTEIN 39 HOMOLOG-RELATED"/>
    <property type="match status" value="1"/>
</dbReference>
<dbReference type="InterPro" id="IPR010730">
    <property type="entry name" value="HET"/>
</dbReference>
<feature type="domain" description="Heterokaryon incompatibility" evidence="1">
    <location>
        <begin position="56"/>
        <end position="217"/>
    </location>
</feature>
<dbReference type="PANTHER" id="PTHR24148:SF73">
    <property type="entry name" value="HET DOMAIN PROTEIN (AFU_ORTHOLOGUE AFUA_8G01020)"/>
    <property type="match status" value="1"/>
</dbReference>
<name>A0ABR1TMG0_9PEZI</name>
<keyword evidence="3" id="KW-1185">Reference proteome</keyword>
<organism evidence="2 3">
    <name type="scientific">Apiospora saccharicola</name>
    <dbReference type="NCBI Taxonomy" id="335842"/>
    <lineage>
        <taxon>Eukaryota</taxon>
        <taxon>Fungi</taxon>
        <taxon>Dikarya</taxon>
        <taxon>Ascomycota</taxon>
        <taxon>Pezizomycotina</taxon>
        <taxon>Sordariomycetes</taxon>
        <taxon>Xylariomycetidae</taxon>
        <taxon>Amphisphaeriales</taxon>
        <taxon>Apiosporaceae</taxon>
        <taxon>Apiospora</taxon>
    </lineage>
</organism>
<comment type="caution">
    <text evidence="2">The sequence shown here is derived from an EMBL/GenBank/DDBJ whole genome shotgun (WGS) entry which is preliminary data.</text>
</comment>
<protein>
    <submittedName>
        <fullName evidence="2">Heterokaryon incompatibility protein 6- OR allele</fullName>
    </submittedName>
</protein>
<evidence type="ECO:0000313" key="2">
    <source>
        <dbReference type="EMBL" id="KAK8047849.1"/>
    </source>
</evidence>
<dbReference type="InterPro" id="IPR052895">
    <property type="entry name" value="HetReg/Transcr_Mod"/>
</dbReference>
<evidence type="ECO:0000259" key="1">
    <source>
        <dbReference type="Pfam" id="PF06985"/>
    </source>
</evidence>
<dbReference type="EMBL" id="JAQQWM010000009">
    <property type="protein sequence ID" value="KAK8047849.1"/>
    <property type="molecule type" value="Genomic_DNA"/>
</dbReference>
<reference evidence="2 3" key="1">
    <citation type="submission" date="2023-01" db="EMBL/GenBank/DDBJ databases">
        <title>Analysis of 21 Apiospora genomes using comparative genomics revels a genus with tremendous synthesis potential of carbohydrate active enzymes and secondary metabolites.</title>
        <authorList>
            <person name="Sorensen T."/>
        </authorList>
    </citation>
    <scope>NUCLEOTIDE SEQUENCE [LARGE SCALE GENOMIC DNA]</scope>
    <source>
        <strain evidence="2 3">CBS 83171</strain>
    </source>
</reference>
<gene>
    <name evidence="2" type="ORF">PG996_015913</name>
</gene>
<sequence length="683" mass="76622">MEAIPPADPFQLPYRYKPLPTPTHIRRCIIQPDTRNKPIIIAIDTVAFEAAETPSYEALSYAWGSKVHPLQITVDCGNGTYRSISVTQNLYWALRHLRCTSSARFMWIDAICINQDDDVEKGPQVAMMAKIYQRASRVVAWLGPNTDNMDIAMKLLGSLGSQVVYNVTRAVLEPMSDSVPSDLTDLGKLLLLRDDEVRPLRFLLNRPWFTRLWIRQEILLGNEESIVCCGDSQVPWPIFRNALRLFSWKSIGRKPVMAPSQPRWKEADFKKLGRALCLTVGFSNQPQIVRPESLRRWFDLADCVDKRDRVFAVLNFLGNSSSGGLGLKPDYTQTFEAVYINTVERCIKHYGKLDIIGQCELSDGPPTDSLPSWVPDWSRKSIKEAHRTGAFASSNISPLYTIIESQDQHQRVLRVAGVITTVIQETGPANAPFQSYTLEEAVRILYTAISTLDTAAKKSYSQDTDVVQKCARTMLCGMEPERCHPPQKRLFSTQHPAEVIRELFSGTLNAHQLDDYGLREVVSWFSYWLIGRRLGWDARGNLIVCPGNAEPGDLVCILVGCRFAMMLRPLAGNGRDGDGYTVVGQCFTADTRDGDAMLGPLPQGTRLVKVGAAGWNWGFINDSTGEVSFLDPRLAVEGLGFDVEREKRRTQDLPGSRVGVTYDGLKELVKERTGSELRWLDLV</sequence>
<evidence type="ECO:0000313" key="3">
    <source>
        <dbReference type="Proteomes" id="UP001446871"/>
    </source>
</evidence>
<proteinExistence type="predicted"/>
<dbReference type="Pfam" id="PF06985">
    <property type="entry name" value="HET"/>
    <property type="match status" value="1"/>
</dbReference>
<dbReference type="Proteomes" id="UP001446871">
    <property type="component" value="Unassembled WGS sequence"/>
</dbReference>